<evidence type="ECO:0000313" key="2">
    <source>
        <dbReference type="Proteomes" id="UP000299102"/>
    </source>
</evidence>
<protein>
    <submittedName>
        <fullName evidence="1">Uncharacterized protein</fullName>
    </submittedName>
</protein>
<sequence>MPYSPCLGQYVKPLVLDVITALMTSFFSSSRLALGWRAGRHLQAPQSGTKRQNLSSGSNFGGECSDLGNLRHVVLLSKLFLQYSFLTSSQINIFKDSTADAFLNCS</sequence>
<dbReference type="EMBL" id="BGZK01000010">
    <property type="protein sequence ID" value="GBP03363.1"/>
    <property type="molecule type" value="Genomic_DNA"/>
</dbReference>
<comment type="caution">
    <text evidence="1">The sequence shown here is derived from an EMBL/GenBank/DDBJ whole genome shotgun (WGS) entry which is preliminary data.</text>
</comment>
<keyword evidence="2" id="KW-1185">Reference proteome</keyword>
<name>A0A4C1SMC8_EUMVA</name>
<accession>A0A4C1SMC8</accession>
<organism evidence="1 2">
    <name type="scientific">Eumeta variegata</name>
    <name type="common">Bagworm moth</name>
    <name type="synonym">Eumeta japonica</name>
    <dbReference type="NCBI Taxonomy" id="151549"/>
    <lineage>
        <taxon>Eukaryota</taxon>
        <taxon>Metazoa</taxon>
        <taxon>Ecdysozoa</taxon>
        <taxon>Arthropoda</taxon>
        <taxon>Hexapoda</taxon>
        <taxon>Insecta</taxon>
        <taxon>Pterygota</taxon>
        <taxon>Neoptera</taxon>
        <taxon>Endopterygota</taxon>
        <taxon>Lepidoptera</taxon>
        <taxon>Glossata</taxon>
        <taxon>Ditrysia</taxon>
        <taxon>Tineoidea</taxon>
        <taxon>Psychidae</taxon>
        <taxon>Oiketicinae</taxon>
        <taxon>Eumeta</taxon>
    </lineage>
</organism>
<dbReference type="AlphaFoldDB" id="A0A4C1SMC8"/>
<evidence type="ECO:0000313" key="1">
    <source>
        <dbReference type="EMBL" id="GBP03363.1"/>
    </source>
</evidence>
<reference evidence="1 2" key="1">
    <citation type="journal article" date="2019" name="Commun. Biol.">
        <title>The bagworm genome reveals a unique fibroin gene that provides high tensile strength.</title>
        <authorList>
            <person name="Kono N."/>
            <person name="Nakamura H."/>
            <person name="Ohtoshi R."/>
            <person name="Tomita M."/>
            <person name="Numata K."/>
            <person name="Arakawa K."/>
        </authorList>
    </citation>
    <scope>NUCLEOTIDE SEQUENCE [LARGE SCALE GENOMIC DNA]</scope>
</reference>
<gene>
    <name evidence="1" type="ORF">EVAR_101754_1</name>
</gene>
<proteinExistence type="predicted"/>
<dbReference type="Proteomes" id="UP000299102">
    <property type="component" value="Unassembled WGS sequence"/>
</dbReference>